<dbReference type="OrthoDB" id="2195230at2"/>
<dbReference type="AlphaFoldDB" id="A0A242A7Y5"/>
<keyword evidence="2" id="KW-1185">Reference proteome</keyword>
<reference evidence="1 2" key="1">
    <citation type="submission" date="2017-05" db="EMBL/GenBank/DDBJ databases">
        <title>The Genome Sequence of Enterococcus sp. 8G7_MSG3316.</title>
        <authorList>
            <consortium name="The Broad Institute Genomics Platform"/>
            <consortium name="The Broad Institute Genomic Center for Infectious Diseases"/>
            <person name="Earl A."/>
            <person name="Manson A."/>
            <person name="Schwartman J."/>
            <person name="Gilmore M."/>
            <person name="Abouelleil A."/>
            <person name="Cao P."/>
            <person name="Chapman S."/>
            <person name="Cusick C."/>
            <person name="Shea T."/>
            <person name="Young S."/>
            <person name="Neafsey D."/>
            <person name="Nusbaum C."/>
            <person name="Birren B."/>
        </authorList>
    </citation>
    <scope>NUCLEOTIDE SEQUENCE [LARGE SCALE GENOMIC DNA]</scope>
    <source>
        <strain evidence="1 2">8G7_MSG3316</strain>
    </source>
</reference>
<protein>
    <submittedName>
        <fullName evidence="1">Uncharacterized protein</fullName>
    </submittedName>
</protein>
<dbReference type="EMBL" id="NGKU01000001">
    <property type="protein sequence ID" value="OTN76723.1"/>
    <property type="molecule type" value="Genomic_DNA"/>
</dbReference>
<comment type="caution">
    <text evidence="1">The sequence shown here is derived from an EMBL/GenBank/DDBJ whole genome shotgun (WGS) entry which is preliminary data.</text>
</comment>
<dbReference type="STRING" id="1834191.A5886_001802"/>
<dbReference type="RefSeq" id="WP_086274677.1">
    <property type="nucleotide sequence ID" value="NZ_NGKU01000001.1"/>
</dbReference>
<accession>A0A242A7Y5</accession>
<evidence type="ECO:0000313" key="2">
    <source>
        <dbReference type="Proteomes" id="UP000195043"/>
    </source>
</evidence>
<organism evidence="1 2">
    <name type="scientific">Candidatus Enterococcus testudinis</name>
    <dbReference type="NCBI Taxonomy" id="1834191"/>
    <lineage>
        <taxon>Bacteria</taxon>
        <taxon>Bacillati</taxon>
        <taxon>Bacillota</taxon>
        <taxon>Bacilli</taxon>
        <taxon>Lactobacillales</taxon>
        <taxon>Enterococcaceae</taxon>
        <taxon>Enterococcus</taxon>
    </lineage>
</organism>
<sequence length="162" mass="18454">MTKVIDINIKRTGFPVGFSNPDTGERVELWFDSSIESMKKYLDLDKLALEKYKKVKAAAAKFSESLDGDRALGDHADVTEETVDAAIDFNKGLIAVKYDLLFGDGSFDKIYDVFPDFEALESNFYAVDQAIANKIKQDEFARKNQANKIRNQYNKKKKHKKK</sequence>
<name>A0A242A7Y5_9ENTE</name>
<gene>
    <name evidence="1" type="ORF">A5886_001802</name>
</gene>
<evidence type="ECO:0000313" key="1">
    <source>
        <dbReference type="EMBL" id="OTN76723.1"/>
    </source>
</evidence>
<proteinExistence type="predicted"/>
<dbReference type="Proteomes" id="UP000195043">
    <property type="component" value="Unassembled WGS sequence"/>
</dbReference>